<dbReference type="PANTHER" id="PTHR23061">
    <property type="entry name" value="DNA POLYMERASE 2 ALPHA 70 KDA SUBUNIT"/>
    <property type="match status" value="1"/>
</dbReference>
<dbReference type="InterPro" id="IPR007185">
    <property type="entry name" value="DNA_pol_a/d/e_bsu"/>
</dbReference>
<evidence type="ECO:0000259" key="6">
    <source>
        <dbReference type="Pfam" id="PF04042"/>
    </source>
</evidence>
<protein>
    <recommendedName>
        <fullName evidence="3">DNA polymerase alpha subunit B</fullName>
    </recommendedName>
</protein>
<keyword evidence="8" id="KW-1185">Reference proteome</keyword>
<reference evidence="7 8" key="1">
    <citation type="journal article" date="2019" name="New Phytol.">
        <title>Comparative genomics reveals unique wood-decay strategies and fruiting body development in the Schizophyllaceae.</title>
        <authorList>
            <person name="Almasi E."/>
            <person name="Sahu N."/>
            <person name="Krizsan K."/>
            <person name="Balint B."/>
            <person name="Kovacs G.M."/>
            <person name="Kiss B."/>
            <person name="Cseklye J."/>
            <person name="Drula E."/>
            <person name="Henrissat B."/>
            <person name="Nagy I."/>
            <person name="Chovatia M."/>
            <person name="Adam C."/>
            <person name="LaButti K."/>
            <person name="Lipzen A."/>
            <person name="Riley R."/>
            <person name="Grigoriev I.V."/>
            <person name="Nagy L.G."/>
        </authorList>
    </citation>
    <scope>NUCLEOTIDE SEQUENCE [LARGE SCALE GENOMIC DNA]</scope>
    <source>
        <strain evidence="7 8">NL-1724</strain>
    </source>
</reference>
<sequence length="710" mass="74859">MDVLRDELKDKFGDDLANNDALLEECAQLCSHHGLDADNFLWKWEAMKWEIGKDVRGKPPHFDADKLAAIRAALHRQLADEERQRTKVRAAPVAAGAGVAAIRGMGGARAMGGMPGVRSGMAAAGAARALPPFAQRGRAAPVKAEPMDVDMSAPVASTSASASISSATRAAHLHFVGPDMSEDARKARAYRYMYATLTERAAALDDRIDDFADLVKAYYGIKVEGGKEPLGDPAEMTETTTTVVGCITSDTDDGARVKLTDSTLRIETSRYLGRKGSTPLKFATGFRIVAPWRTAVDMPGINQSAGSGSSHGLLPGGGVLTLFPGAIVALRGRNGAGTAFVAEEAWCSPRYPLHDLCLWRNQQCHSAANPPLSVTSTAASSSPFTLTVLAGPYTADSDLTFAPWQGALTALKEDAPDVVVLLGPFIDSSHPLIKAGDADESMGRMFTRRFLMPLRRWLNGVGEGTSTGEQAGKPGAGSGPKGRLAVMIPSVRDALSNHLAFPQAELTGFEGFDERIRFLPNPARFCVNGVSFAATSVETVFHLQLDRLLKRASSAGDAGDPVANCTSFYPLFPGPQPADLHLDVAHARGLVMGDMSPAEGSAGATTSKQPAVGIEEGGCMDGGGAVESRGWEQCAPDILIVPTRLKEMAKPVTNILSSTSTYATLAVNPSYVTKGRHAVLQIDPSGRSLDGVETAGGVKVSGEVRGHRTG</sequence>
<feature type="domain" description="DNA polymerase alpha/delta/epsilon subunit B" evidence="6">
    <location>
        <begin position="388"/>
        <end position="574"/>
    </location>
</feature>
<dbReference type="GO" id="GO:0006270">
    <property type="term" value="P:DNA replication initiation"/>
    <property type="evidence" value="ECO:0007669"/>
    <property type="project" value="TreeGrafter"/>
</dbReference>
<dbReference type="EMBL" id="VDMD01000018">
    <property type="protein sequence ID" value="TRM61074.1"/>
    <property type="molecule type" value="Genomic_DNA"/>
</dbReference>
<dbReference type="Proteomes" id="UP000320762">
    <property type="component" value="Unassembled WGS sequence"/>
</dbReference>
<comment type="caution">
    <text evidence="7">The sequence shown here is derived from an EMBL/GenBank/DDBJ whole genome shotgun (WGS) entry which is preliminary data.</text>
</comment>
<evidence type="ECO:0000256" key="5">
    <source>
        <dbReference type="ARBA" id="ARBA00023242"/>
    </source>
</evidence>
<evidence type="ECO:0000256" key="3">
    <source>
        <dbReference type="ARBA" id="ARBA00018596"/>
    </source>
</evidence>
<dbReference type="GO" id="GO:0003677">
    <property type="term" value="F:DNA binding"/>
    <property type="evidence" value="ECO:0007669"/>
    <property type="project" value="InterPro"/>
</dbReference>
<dbReference type="GO" id="GO:0005658">
    <property type="term" value="C:alpha DNA polymerase:primase complex"/>
    <property type="evidence" value="ECO:0007669"/>
    <property type="project" value="TreeGrafter"/>
</dbReference>
<dbReference type="PANTHER" id="PTHR23061:SF12">
    <property type="entry name" value="DNA POLYMERASE ALPHA SUBUNIT B"/>
    <property type="match status" value="1"/>
</dbReference>
<evidence type="ECO:0000256" key="4">
    <source>
        <dbReference type="ARBA" id="ARBA00022705"/>
    </source>
</evidence>
<comment type="subcellular location">
    <subcellularLocation>
        <location evidence="1">Nucleus</location>
    </subcellularLocation>
</comment>
<dbReference type="OrthoDB" id="336885at2759"/>
<accession>A0A550C8E6</accession>
<organism evidence="7 8">
    <name type="scientific">Schizophyllum amplum</name>
    <dbReference type="NCBI Taxonomy" id="97359"/>
    <lineage>
        <taxon>Eukaryota</taxon>
        <taxon>Fungi</taxon>
        <taxon>Dikarya</taxon>
        <taxon>Basidiomycota</taxon>
        <taxon>Agaricomycotina</taxon>
        <taxon>Agaricomycetes</taxon>
        <taxon>Agaricomycetidae</taxon>
        <taxon>Agaricales</taxon>
        <taxon>Schizophyllaceae</taxon>
        <taxon>Schizophyllum</taxon>
    </lineage>
</organism>
<dbReference type="Pfam" id="PF04042">
    <property type="entry name" value="DNA_pol_E_B"/>
    <property type="match status" value="1"/>
</dbReference>
<comment type="similarity">
    <text evidence="2">Belongs to the DNA polymerase alpha subunit B family.</text>
</comment>
<evidence type="ECO:0000256" key="1">
    <source>
        <dbReference type="ARBA" id="ARBA00004123"/>
    </source>
</evidence>
<proteinExistence type="inferred from homology"/>
<evidence type="ECO:0000313" key="7">
    <source>
        <dbReference type="EMBL" id="TRM61074.1"/>
    </source>
</evidence>
<dbReference type="InterPro" id="IPR016722">
    <property type="entry name" value="DNA_pol_alpha_bsu"/>
</dbReference>
<dbReference type="Gene3D" id="3.60.21.60">
    <property type="match status" value="1"/>
</dbReference>
<keyword evidence="4" id="KW-0235">DNA replication</keyword>
<keyword evidence="5" id="KW-0539">Nucleus</keyword>
<gene>
    <name evidence="7" type="ORF">BD626DRAFT_502605</name>
</gene>
<dbReference type="AlphaFoldDB" id="A0A550C8E6"/>
<dbReference type="STRING" id="97359.A0A550C8E6"/>
<evidence type="ECO:0000313" key="8">
    <source>
        <dbReference type="Proteomes" id="UP000320762"/>
    </source>
</evidence>
<name>A0A550C8E6_9AGAR</name>
<evidence type="ECO:0000256" key="2">
    <source>
        <dbReference type="ARBA" id="ARBA00007299"/>
    </source>
</evidence>